<dbReference type="InterPro" id="IPR029044">
    <property type="entry name" value="Nucleotide-diphossugar_trans"/>
</dbReference>
<reference evidence="4" key="1">
    <citation type="journal article" date="2014" name="Int. J. Syst. Evol. Microbiol.">
        <title>Complete genome sequence of Corynebacterium casei LMG S-19264T (=DSM 44701T), isolated from a smear-ripened cheese.</title>
        <authorList>
            <consortium name="US DOE Joint Genome Institute (JGI-PGF)"/>
            <person name="Walter F."/>
            <person name="Albersmeier A."/>
            <person name="Kalinowski J."/>
            <person name="Ruckert C."/>
        </authorList>
    </citation>
    <scope>NUCLEOTIDE SEQUENCE</scope>
    <source>
        <strain evidence="4">CGMCC 1.16067</strain>
    </source>
</reference>
<evidence type="ECO:0000313" key="5">
    <source>
        <dbReference type="Proteomes" id="UP000649179"/>
    </source>
</evidence>
<dbReference type="RefSeq" id="WP_188780251.1">
    <property type="nucleotide sequence ID" value="NZ_BMKQ01000001.1"/>
</dbReference>
<dbReference type="SUPFAM" id="SSF53448">
    <property type="entry name" value="Nucleotide-diphospho-sugar transferases"/>
    <property type="match status" value="1"/>
</dbReference>
<gene>
    <name evidence="4" type="ORF">GCM10011519_27080</name>
</gene>
<dbReference type="InterPro" id="IPR001173">
    <property type="entry name" value="Glyco_trans_2-like"/>
</dbReference>
<dbReference type="AlphaFoldDB" id="A0A917BP67"/>
<dbReference type="Gene3D" id="3.90.550.10">
    <property type="entry name" value="Spore Coat Polysaccharide Biosynthesis Protein SpsA, Chain A"/>
    <property type="match status" value="1"/>
</dbReference>
<dbReference type="Proteomes" id="UP000649179">
    <property type="component" value="Unassembled WGS sequence"/>
</dbReference>
<feature type="domain" description="Galactosyltransferase C-terminal" evidence="3">
    <location>
        <begin position="150"/>
        <end position="201"/>
    </location>
</feature>
<keyword evidence="1" id="KW-0808">Transferase</keyword>
<evidence type="ECO:0000256" key="1">
    <source>
        <dbReference type="ARBA" id="ARBA00022679"/>
    </source>
</evidence>
<keyword evidence="5" id="KW-1185">Reference proteome</keyword>
<protein>
    <recommendedName>
        <fullName evidence="6">Glycosyltransferase</fullName>
    </recommendedName>
</protein>
<evidence type="ECO:0000313" key="4">
    <source>
        <dbReference type="EMBL" id="GGF51652.1"/>
    </source>
</evidence>
<comment type="caution">
    <text evidence="4">The sequence shown here is derived from an EMBL/GenBank/DDBJ whole genome shotgun (WGS) entry which is preliminary data.</text>
</comment>
<evidence type="ECO:0008006" key="6">
    <source>
        <dbReference type="Google" id="ProtNLM"/>
    </source>
</evidence>
<dbReference type="PANTHER" id="PTHR43685">
    <property type="entry name" value="GLYCOSYLTRANSFERASE"/>
    <property type="match status" value="1"/>
</dbReference>
<dbReference type="Pfam" id="PF00535">
    <property type="entry name" value="Glycos_transf_2"/>
    <property type="match status" value="1"/>
</dbReference>
<dbReference type="PANTHER" id="PTHR43685:SF3">
    <property type="entry name" value="SLR2126 PROTEIN"/>
    <property type="match status" value="1"/>
</dbReference>
<dbReference type="EMBL" id="BMKQ01000001">
    <property type="protein sequence ID" value="GGF51652.1"/>
    <property type="molecule type" value="Genomic_DNA"/>
</dbReference>
<dbReference type="InterPro" id="IPR027791">
    <property type="entry name" value="Galactosyl_T_C"/>
</dbReference>
<feature type="domain" description="Glycosyltransferase 2-like" evidence="2">
    <location>
        <begin position="5"/>
        <end position="130"/>
    </location>
</feature>
<dbReference type="Pfam" id="PF02709">
    <property type="entry name" value="Glyco_transf_7C"/>
    <property type="match status" value="1"/>
</dbReference>
<dbReference type="InterPro" id="IPR050834">
    <property type="entry name" value="Glycosyltransf_2"/>
</dbReference>
<proteinExistence type="predicted"/>
<sequence>MPATSIVVPSRGGAERLDTLLDSVAAQTDDDLEVVVVLDGDVDGSEAVVARRTDVPVRSIVFPENRGRSAALNAGFADARGEILVRCDDDLELEPDFVARHRALHADREVGIVTMCLEAYARPTAYSRAYGVPADARIRRTALATTPDQTWRWWCGCVSARRETYDRVGGYDERYRGYGMEDVDWGYRLHALGVPILVPDGFTTLHHGPVTSVEERARRALHSGAARLTFEAIHGEGVLDAPLTAEAARQRQGRTAWSRLVDLVAGGVTERSVSRVGSVLDRRTQHLPPWVAQKLVALLVESAGVAGRRHPERIGGAF</sequence>
<accession>A0A917BP67</accession>
<name>A0A917BP67_9ACTN</name>
<evidence type="ECO:0000259" key="2">
    <source>
        <dbReference type="Pfam" id="PF00535"/>
    </source>
</evidence>
<reference evidence="4" key="2">
    <citation type="submission" date="2020-09" db="EMBL/GenBank/DDBJ databases">
        <authorList>
            <person name="Sun Q."/>
            <person name="Zhou Y."/>
        </authorList>
    </citation>
    <scope>NUCLEOTIDE SEQUENCE</scope>
    <source>
        <strain evidence="4">CGMCC 1.16067</strain>
    </source>
</reference>
<organism evidence="4 5">
    <name type="scientific">Marmoricola endophyticus</name>
    <dbReference type="NCBI Taxonomy" id="2040280"/>
    <lineage>
        <taxon>Bacteria</taxon>
        <taxon>Bacillati</taxon>
        <taxon>Actinomycetota</taxon>
        <taxon>Actinomycetes</taxon>
        <taxon>Propionibacteriales</taxon>
        <taxon>Nocardioidaceae</taxon>
        <taxon>Marmoricola</taxon>
    </lineage>
</organism>
<dbReference type="GO" id="GO:0016740">
    <property type="term" value="F:transferase activity"/>
    <property type="evidence" value="ECO:0007669"/>
    <property type="project" value="UniProtKB-KW"/>
</dbReference>
<evidence type="ECO:0000259" key="3">
    <source>
        <dbReference type="Pfam" id="PF02709"/>
    </source>
</evidence>